<dbReference type="PANTHER" id="PTHR35272:SF3">
    <property type="entry name" value="THIOL:DISULFIDE INTERCHANGE PROTEIN DSBC"/>
    <property type="match status" value="1"/>
</dbReference>
<dbReference type="InterPro" id="IPR051470">
    <property type="entry name" value="Thiol:disulfide_interchange"/>
</dbReference>
<evidence type="ECO:0000313" key="4">
    <source>
        <dbReference type="Proteomes" id="UP001575181"/>
    </source>
</evidence>
<dbReference type="Gene3D" id="3.40.30.10">
    <property type="entry name" value="Glutaredoxin"/>
    <property type="match status" value="1"/>
</dbReference>
<sequence>MRKRGWIGWLALAIGLTVLAGPAAAYDELAVEEKALRVVDALLPPDIETRKKSMGEAPVEGWVKAVFEAQSQRGWIPIELYIREGADYAFMGQMYQLDPSMDARDKARKAMENRLPPRFDRKLLQSGDTPLEGVKEFLFEVQVPQRGAQPVAAYVGDGFGVVGQLFGPDNQNLTEVAKQKWAGGQVSWKELVKGLKPVYGSEGAPVRFAMFTDPDCPACQQAKRRIDTLIEKHREDLSGYLLWFPLEMHKHARPKAEVLACSTPERQSRMFDALKGSEPGDVEDVYATLQEEGVEVPERVRECVSSGKGEEWLKRVREFANKMQVTSVPSVYYDGRLFKGFPEQEIREALRSGSGS</sequence>
<dbReference type="EMBL" id="JBGUAW010000007">
    <property type="protein sequence ID" value="MFA9461301.1"/>
    <property type="molecule type" value="Genomic_DNA"/>
</dbReference>
<dbReference type="InterPro" id="IPR012336">
    <property type="entry name" value="Thioredoxin-like_fold"/>
</dbReference>
<proteinExistence type="predicted"/>
<feature type="chain" id="PRO_5046554844" evidence="1">
    <location>
        <begin position="26"/>
        <end position="356"/>
    </location>
</feature>
<protein>
    <submittedName>
        <fullName evidence="3">Thioredoxin domain-containing protein</fullName>
    </submittedName>
</protein>
<dbReference type="RefSeq" id="WP_373656089.1">
    <property type="nucleotide sequence ID" value="NZ_JBGUAW010000007.1"/>
</dbReference>
<reference evidence="3 4" key="1">
    <citation type="submission" date="2024-08" db="EMBL/GenBank/DDBJ databases">
        <title>Whole-genome sequencing of halo(alkali)philic microorganisms from hypersaline lakes.</title>
        <authorList>
            <person name="Sorokin D.Y."/>
            <person name="Merkel A.Y."/>
            <person name="Messina E."/>
            <person name="Yakimov M."/>
        </authorList>
    </citation>
    <scope>NUCLEOTIDE SEQUENCE [LARGE SCALE GENOMIC DNA]</scope>
    <source>
        <strain evidence="3 4">Cl-TMA</strain>
    </source>
</reference>
<name>A0ABV4TYQ3_9GAMM</name>
<feature type="domain" description="Thioredoxin-like fold" evidence="2">
    <location>
        <begin position="196"/>
        <end position="340"/>
    </location>
</feature>
<accession>A0ABV4TYQ3</accession>
<keyword evidence="1" id="KW-0732">Signal</keyword>
<comment type="caution">
    <text evidence="3">The sequence shown here is derived from an EMBL/GenBank/DDBJ whole genome shotgun (WGS) entry which is preliminary data.</text>
</comment>
<keyword evidence="4" id="KW-1185">Reference proteome</keyword>
<evidence type="ECO:0000256" key="1">
    <source>
        <dbReference type="SAM" id="SignalP"/>
    </source>
</evidence>
<evidence type="ECO:0000259" key="2">
    <source>
        <dbReference type="Pfam" id="PF13462"/>
    </source>
</evidence>
<evidence type="ECO:0000313" key="3">
    <source>
        <dbReference type="EMBL" id="MFA9461301.1"/>
    </source>
</evidence>
<dbReference type="Proteomes" id="UP001575181">
    <property type="component" value="Unassembled WGS sequence"/>
</dbReference>
<organism evidence="3 4">
    <name type="scientific">Thiohalorhabdus methylotrophus</name>
    <dbReference type="NCBI Taxonomy" id="3242694"/>
    <lineage>
        <taxon>Bacteria</taxon>
        <taxon>Pseudomonadati</taxon>
        <taxon>Pseudomonadota</taxon>
        <taxon>Gammaproteobacteria</taxon>
        <taxon>Thiohalorhabdales</taxon>
        <taxon>Thiohalorhabdaceae</taxon>
        <taxon>Thiohalorhabdus</taxon>
    </lineage>
</organism>
<feature type="signal peptide" evidence="1">
    <location>
        <begin position="1"/>
        <end position="25"/>
    </location>
</feature>
<gene>
    <name evidence="3" type="ORF">ACERLL_10735</name>
</gene>
<dbReference type="PANTHER" id="PTHR35272">
    <property type="entry name" value="THIOL:DISULFIDE INTERCHANGE PROTEIN DSBC-RELATED"/>
    <property type="match status" value="1"/>
</dbReference>
<dbReference type="InterPro" id="IPR036249">
    <property type="entry name" value="Thioredoxin-like_sf"/>
</dbReference>
<dbReference type="Pfam" id="PF13462">
    <property type="entry name" value="Thioredoxin_4"/>
    <property type="match status" value="1"/>
</dbReference>
<dbReference type="SUPFAM" id="SSF52833">
    <property type="entry name" value="Thioredoxin-like"/>
    <property type="match status" value="1"/>
</dbReference>